<dbReference type="SUPFAM" id="SSF51230">
    <property type="entry name" value="Single hybrid motif"/>
    <property type="match status" value="1"/>
</dbReference>
<evidence type="ECO:0000259" key="8">
    <source>
        <dbReference type="PROSITE" id="PS50968"/>
    </source>
</evidence>
<dbReference type="InterPro" id="IPR003016">
    <property type="entry name" value="2-oxoA_DH_lipoyl-BS"/>
</dbReference>
<comment type="similarity">
    <text evidence="2 6">Belongs to the 2-oxoacid dehydrogenase family.</text>
</comment>
<dbReference type="InterPro" id="IPR023213">
    <property type="entry name" value="CAT-like_dom_sf"/>
</dbReference>
<dbReference type="GO" id="GO:0031405">
    <property type="term" value="F:lipoic acid binding"/>
    <property type="evidence" value="ECO:0007669"/>
    <property type="project" value="TreeGrafter"/>
</dbReference>
<dbReference type="EMBL" id="AEUZ02000001">
    <property type="protein sequence ID" value="EHJ56298.1"/>
    <property type="molecule type" value="Genomic_DNA"/>
</dbReference>
<name>G5KGZ5_9STRE</name>
<dbReference type="InterPro" id="IPR000089">
    <property type="entry name" value="Biotin_lipoyl"/>
</dbReference>
<dbReference type="InterPro" id="IPR004167">
    <property type="entry name" value="PSBD"/>
</dbReference>
<comment type="cofactor">
    <cofactor evidence="1 6">
        <name>(R)-lipoate</name>
        <dbReference type="ChEBI" id="CHEBI:83088"/>
    </cofactor>
</comment>
<dbReference type="PROSITE" id="PS00189">
    <property type="entry name" value="LIPOYL"/>
    <property type="match status" value="1"/>
</dbReference>
<gene>
    <name evidence="10" type="ORF">STRUR_1389</name>
</gene>
<dbReference type="AlphaFoldDB" id="G5KGZ5"/>
<comment type="caution">
    <text evidence="10">The sequence shown here is derived from an EMBL/GenBank/DDBJ whole genome shotgun (WGS) entry which is preliminary data.</text>
</comment>
<keyword evidence="5 6" id="KW-0012">Acyltransferase</keyword>
<sequence length="471" mass="50413">MAVEIIMPKLGVDMQEGEIIEWKKQEGDTVSEGDVLLEIMSDKTNMELEAEDSGVLLKIVRQAGDTVPVTEVIGYIGEEGESVDNIASSEKATEVPAPNSADAAPKVAEKVETDAPSPQVAKTAIPQGDGEKVRATPAARKTANELGIDLGQVPGTGPKGRVHKEDVEDFKGAQPKASPLARKIAHDQEIDLASITGTGFRGKIMKEDVLAAMAASKPAQESTSKAATLKEEKVDLPEGVEVKKMSAMRKAISKGMTNSYLTAPTFTLNYDIDMTEMMALRKKLIDPIMNKTGLKVSFTDLIGMAVVKTLMKPEHEYMNASLINDANDIELHRFVNLGIAVGLDDGLVVPVVHGADKMSLSDFVLASKDVIKKAQGGKLKAAEMSGSTFSITNLGMFGTKTFNPIINQPNSAILGVGATIPTPTVVDGEIVARPIMAMCLTIDHRLVDGMNGAKFMVDLKKLMENPFELLI</sequence>
<evidence type="ECO:0000313" key="11">
    <source>
        <dbReference type="Proteomes" id="UP000005388"/>
    </source>
</evidence>
<protein>
    <recommendedName>
        <fullName evidence="6">Dihydrolipoamide acetyltransferase component of pyruvate dehydrogenase complex</fullName>
        <ecNumber evidence="6">2.3.1.-</ecNumber>
    </recommendedName>
</protein>
<dbReference type="PROSITE" id="PS50968">
    <property type="entry name" value="BIOTINYL_LIPOYL"/>
    <property type="match status" value="1"/>
</dbReference>
<dbReference type="PANTHER" id="PTHR43178">
    <property type="entry name" value="DIHYDROLIPOAMIDE ACETYLTRANSFERASE COMPONENT OF PYRUVATE DEHYDROGENASE COMPLEX"/>
    <property type="match status" value="1"/>
</dbReference>
<reference evidence="10 11" key="1">
    <citation type="journal article" date="2014" name="Int. J. Syst. Evol. Microbiol.">
        <title>Phylogenomics and the dynamic genome evolution of the genus Streptococcus.</title>
        <authorList>
            <consortium name="The Broad Institute Genome Sequencing Platform"/>
            <person name="Richards V.P."/>
            <person name="Palmer S.R."/>
            <person name="Pavinski Bitar P.D."/>
            <person name="Qin X."/>
            <person name="Weinstock G.M."/>
            <person name="Highlander S.K."/>
            <person name="Town C.D."/>
            <person name="Burne R.A."/>
            <person name="Stanhope M.J."/>
        </authorList>
    </citation>
    <scope>NUCLEOTIDE SEQUENCE [LARGE SCALE GENOMIC DNA]</scope>
    <source>
        <strain evidence="10 11">2285-97</strain>
    </source>
</reference>
<evidence type="ECO:0000256" key="7">
    <source>
        <dbReference type="SAM" id="MobiDB-lite"/>
    </source>
</evidence>
<evidence type="ECO:0000256" key="3">
    <source>
        <dbReference type="ARBA" id="ARBA00022679"/>
    </source>
</evidence>
<dbReference type="Proteomes" id="UP000005388">
    <property type="component" value="Unassembled WGS sequence"/>
</dbReference>
<dbReference type="CDD" id="cd06849">
    <property type="entry name" value="lipoyl_domain"/>
    <property type="match status" value="1"/>
</dbReference>
<dbReference type="GO" id="GO:0005737">
    <property type="term" value="C:cytoplasm"/>
    <property type="evidence" value="ECO:0007669"/>
    <property type="project" value="TreeGrafter"/>
</dbReference>
<evidence type="ECO:0000256" key="6">
    <source>
        <dbReference type="RuleBase" id="RU003423"/>
    </source>
</evidence>
<dbReference type="InterPro" id="IPR036625">
    <property type="entry name" value="E3-bd_dom_sf"/>
</dbReference>
<dbReference type="RefSeq" id="WP_006739061.1">
    <property type="nucleotide sequence ID" value="NZ_AEUZ02000001.1"/>
</dbReference>
<dbReference type="STRING" id="764291.STRUR_1389"/>
<feature type="domain" description="Peripheral subunit-binding (PSBD)" evidence="9">
    <location>
        <begin position="134"/>
        <end position="171"/>
    </location>
</feature>
<dbReference type="NCBIfam" id="NF011416">
    <property type="entry name" value="PRK14843.1"/>
    <property type="match status" value="1"/>
</dbReference>
<evidence type="ECO:0000259" key="9">
    <source>
        <dbReference type="PROSITE" id="PS51826"/>
    </source>
</evidence>
<dbReference type="Pfam" id="PF02817">
    <property type="entry name" value="E3_binding"/>
    <property type="match status" value="2"/>
</dbReference>
<proteinExistence type="inferred from homology"/>
<dbReference type="SUPFAM" id="SSF47005">
    <property type="entry name" value="Peripheral subunit-binding domain of 2-oxo acid dehydrogenase complex"/>
    <property type="match status" value="2"/>
</dbReference>
<dbReference type="InterPro" id="IPR001078">
    <property type="entry name" value="2-oxoacid_DH_actylTfrase"/>
</dbReference>
<feature type="domain" description="Peripheral subunit-binding (PSBD)" evidence="9">
    <location>
        <begin position="176"/>
        <end position="213"/>
    </location>
</feature>
<dbReference type="eggNOG" id="COG0508">
    <property type="taxonomic scope" value="Bacteria"/>
</dbReference>
<feature type="domain" description="Lipoyl-binding" evidence="8">
    <location>
        <begin position="2"/>
        <end position="77"/>
    </location>
</feature>
<evidence type="ECO:0000256" key="4">
    <source>
        <dbReference type="ARBA" id="ARBA00022823"/>
    </source>
</evidence>
<dbReference type="Pfam" id="PF00364">
    <property type="entry name" value="Biotin_lipoyl"/>
    <property type="match status" value="1"/>
</dbReference>
<evidence type="ECO:0000256" key="2">
    <source>
        <dbReference type="ARBA" id="ARBA00007317"/>
    </source>
</evidence>
<dbReference type="Gene3D" id="4.10.320.10">
    <property type="entry name" value="E3-binding domain"/>
    <property type="match status" value="2"/>
</dbReference>
<organism evidence="10 11">
    <name type="scientific">Streptococcus urinalis 2285-97</name>
    <dbReference type="NCBI Taxonomy" id="764291"/>
    <lineage>
        <taxon>Bacteria</taxon>
        <taxon>Bacillati</taxon>
        <taxon>Bacillota</taxon>
        <taxon>Bacilli</taxon>
        <taxon>Lactobacillales</taxon>
        <taxon>Streptococcaceae</taxon>
        <taxon>Streptococcus</taxon>
    </lineage>
</organism>
<dbReference type="GO" id="GO:0016407">
    <property type="term" value="F:acetyltransferase activity"/>
    <property type="evidence" value="ECO:0007669"/>
    <property type="project" value="TreeGrafter"/>
</dbReference>
<dbReference type="Pfam" id="PF00198">
    <property type="entry name" value="2-oxoacid_dh"/>
    <property type="match status" value="1"/>
</dbReference>
<dbReference type="SUPFAM" id="SSF52777">
    <property type="entry name" value="CoA-dependent acyltransferases"/>
    <property type="match status" value="1"/>
</dbReference>
<keyword evidence="11" id="KW-1185">Reference proteome</keyword>
<accession>G5KGZ5</accession>
<dbReference type="PANTHER" id="PTHR43178:SF5">
    <property type="entry name" value="LIPOAMIDE ACYLTRANSFERASE COMPONENT OF BRANCHED-CHAIN ALPHA-KETO ACID DEHYDROGENASE COMPLEX, MITOCHONDRIAL"/>
    <property type="match status" value="1"/>
</dbReference>
<dbReference type="Gene3D" id="3.30.559.10">
    <property type="entry name" value="Chloramphenicol acetyltransferase-like domain"/>
    <property type="match status" value="1"/>
</dbReference>
<evidence type="ECO:0000256" key="1">
    <source>
        <dbReference type="ARBA" id="ARBA00001938"/>
    </source>
</evidence>
<keyword evidence="3 6" id="KW-0808">Transferase</keyword>
<dbReference type="InterPro" id="IPR011053">
    <property type="entry name" value="Single_hybrid_motif"/>
</dbReference>
<dbReference type="EC" id="2.3.1.-" evidence="6"/>
<keyword evidence="4 6" id="KW-0450">Lipoyl</keyword>
<dbReference type="Gene3D" id="2.40.50.100">
    <property type="match status" value="1"/>
</dbReference>
<evidence type="ECO:0000256" key="5">
    <source>
        <dbReference type="ARBA" id="ARBA00023315"/>
    </source>
</evidence>
<dbReference type="InterPro" id="IPR050743">
    <property type="entry name" value="2-oxoacid_DH_E2_comp"/>
</dbReference>
<feature type="region of interest" description="Disordered" evidence="7">
    <location>
        <begin position="87"/>
        <end position="139"/>
    </location>
</feature>
<dbReference type="PROSITE" id="PS51826">
    <property type="entry name" value="PSBD"/>
    <property type="match status" value="2"/>
</dbReference>
<evidence type="ECO:0000313" key="10">
    <source>
        <dbReference type="EMBL" id="EHJ56298.1"/>
    </source>
</evidence>